<name>A0AAN6UN30_9PEZI</name>
<evidence type="ECO:0000313" key="2">
    <source>
        <dbReference type="EMBL" id="KAK4136082.1"/>
    </source>
</evidence>
<reference evidence="2" key="2">
    <citation type="submission" date="2023-05" db="EMBL/GenBank/DDBJ databases">
        <authorList>
            <consortium name="Lawrence Berkeley National Laboratory"/>
            <person name="Steindorff A."/>
            <person name="Hensen N."/>
            <person name="Bonometti L."/>
            <person name="Westerberg I."/>
            <person name="Brannstrom I.O."/>
            <person name="Guillou S."/>
            <person name="Cros-Aarteil S."/>
            <person name="Calhoun S."/>
            <person name="Haridas S."/>
            <person name="Kuo A."/>
            <person name="Mondo S."/>
            <person name="Pangilinan J."/>
            <person name="Riley R."/>
            <person name="Labutti K."/>
            <person name="Andreopoulos B."/>
            <person name="Lipzen A."/>
            <person name="Chen C."/>
            <person name="Yanf M."/>
            <person name="Daum C."/>
            <person name="Ng V."/>
            <person name="Clum A."/>
            <person name="Ohm R."/>
            <person name="Martin F."/>
            <person name="Silar P."/>
            <person name="Natvig D."/>
            <person name="Lalanne C."/>
            <person name="Gautier V."/>
            <person name="Ament-Velasquez S.L."/>
            <person name="Kruys A."/>
            <person name="Hutchinson M.I."/>
            <person name="Powell A.J."/>
            <person name="Barry K."/>
            <person name="Miller A.N."/>
            <person name="Grigoriev I.V."/>
            <person name="Debuchy R."/>
            <person name="Gladieux P."/>
            <person name="Thoren M.H."/>
            <person name="Johannesson H."/>
        </authorList>
    </citation>
    <scope>NUCLEOTIDE SEQUENCE</scope>
    <source>
        <strain evidence="2">CBS 123565</strain>
    </source>
</reference>
<organism evidence="2 3">
    <name type="scientific">Trichocladium antarcticum</name>
    <dbReference type="NCBI Taxonomy" id="1450529"/>
    <lineage>
        <taxon>Eukaryota</taxon>
        <taxon>Fungi</taxon>
        <taxon>Dikarya</taxon>
        <taxon>Ascomycota</taxon>
        <taxon>Pezizomycotina</taxon>
        <taxon>Sordariomycetes</taxon>
        <taxon>Sordariomycetidae</taxon>
        <taxon>Sordariales</taxon>
        <taxon>Chaetomiaceae</taxon>
        <taxon>Trichocladium</taxon>
    </lineage>
</organism>
<accession>A0AAN6UN30</accession>
<dbReference type="Proteomes" id="UP001304895">
    <property type="component" value="Unassembled WGS sequence"/>
</dbReference>
<dbReference type="EMBL" id="MU853404">
    <property type="protein sequence ID" value="KAK4136082.1"/>
    <property type="molecule type" value="Genomic_DNA"/>
</dbReference>
<feature type="region of interest" description="Disordered" evidence="1">
    <location>
        <begin position="1"/>
        <end position="23"/>
    </location>
</feature>
<sequence>MSHRTRALTHPPTAPKTALSGNPPLHVSRASQLRRVPLLSFLPSYPGTPPPRPPLSFLFSTSDGEAGFRGCNYGWSPRHIFHFTPLHIPLRQLHCVATVAHNEQQGRDHGVLSTAGTHPPSAPPPRSSGHGILPMLLAGLLTPCSILSAWTDGPRKLCHVCLTVDMF</sequence>
<gene>
    <name evidence="2" type="ORF">BT67DRAFT_230957</name>
</gene>
<protein>
    <submittedName>
        <fullName evidence="2">Uncharacterized protein</fullName>
    </submittedName>
</protein>
<proteinExistence type="predicted"/>
<evidence type="ECO:0000256" key="1">
    <source>
        <dbReference type="SAM" id="MobiDB-lite"/>
    </source>
</evidence>
<reference evidence="2" key="1">
    <citation type="journal article" date="2023" name="Mol. Phylogenet. Evol.">
        <title>Genome-scale phylogeny and comparative genomics of the fungal order Sordariales.</title>
        <authorList>
            <person name="Hensen N."/>
            <person name="Bonometti L."/>
            <person name="Westerberg I."/>
            <person name="Brannstrom I.O."/>
            <person name="Guillou S."/>
            <person name="Cros-Aarteil S."/>
            <person name="Calhoun S."/>
            <person name="Haridas S."/>
            <person name="Kuo A."/>
            <person name="Mondo S."/>
            <person name="Pangilinan J."/>
            <person name="Riley R."/>
            <person name="LaButti K."/>
            <person name="Andreopoulos B."/>
            <person name="Lipzen A."/>
            <person name="Chen C."/>
            <person name="Yan M."/>
            <person name="Daum C."/>
            <person name="Ng V."/>
            <person name="Clum A."/>
            <person name="Steindorff A."/>
            <person name="Ohm R.A."/>
            <person name="Martin F."/>
            <person name="Silar P."/>
            <person name="Natvig D.O."/>
            <person name="Lalanne C."/>
            <person name="Gautier V."/>
            <person name="Ament-Velasquez S.L."/>
            <person name="Kruys A."/>
            <person name="Hutchinson M.I."/>
            <person name="Powell A.J."/>
            <person name="Barry K."/>
            <person name="Miller A.N."/>
            <person name="Grigoriev I.V."/>
            <person name="Debuchy R."/>
            <person name="Gladieux P."/>
            <person name="Hiltunen Thoren M."/>
            <person name="Johannesson H."/>
        </authorList>
    </citation>
    <scope>NUCLEOTIDE SEQUENCE</scope>
    <source>
        <strain evidence="2">CBS 123565</strain>
    </source>
</reference>
<dbReference type="AlphaFoldDB" id="A0AAN6UN30"/>
<comment type="caution">
    <text evidence="2">The sequence shown here is derived from an EMBL/GenBank/DDBJ whole genome shotgun (WGS) entry which is preliminary data.</text>
</comment>
<evidence type="ECO:0000313" key="3">
    <source>
        <dbReference type="Proteomes" id="UP001304895"/>
    </source>
</evidence>
<keyword evidence="3" id="KW-1185">Reference proteome</keyword>